<feature type="signal peptide" evidence="1">
    <location>
        <begin position="1"/>
        <end position="23"/>
    </location>
</feature>
<proteinExistence type="predicted"/>
<sequence length="101" mass="11871">MIRSWRWRWRCWLLVVLYLDVLSDLDPKAETLVACFCVINRSCNGKGKNGSCLRLKAFAECLWKKKRDDIDKRHLDSNAKEAVSRRKLKTFSYATDNGCER</sequence>
<evidence type="ECO:0000256" key="1">
    <source>
        <dbReference type="SAM" id="SignalP"/>
    </source>
</evidence>
<keyword evidence="1" id="KW-0732">Signal</keyword>
<organism evidence="2 3">
    <name type="scientific">Fusarium solani</name>
    <name type="common">Filamentous fungus</name>
    <dbReference type="NCBI Taxonomy" id="169388"/>
    <lineage>
        <taxon>Eukaryota</taxon>
        <taxon>Fungi</taxon>
        <taxon>Dikarya</taxon>
        <taxon>Ascomycota</taxon>
        <taxon>Pezizomycotina</taxon>
        <taxon>Sordariomycetes</taxon>
        <taxon>Hypocreomycetidae</taxon>
        <taxon>Hypocreales</taxon>
        <taxon>Nectriaceae</taxon>
        <taxon>Fusarium</taxon>
        <taxon>Fusarium solani species complex</taxon>
    </lineage>
</organism>
<dbReference type="Proteomes" id="UP000736672">
    <property type="component" value="Unassembled WGS sequence"/>
</dbReference>
<gene>
    <name evidence="2" type="ORF">B0J15DRAFT_42786</name>
</gene>
<keyword evidence="3" id="KW-1185">Reference proteome</keyword>
<reference evidence="2" key="1">
    <citation type="journal article" date="2021" name="Nat. Commun.">
        <title>Genetic determinants of endophytism in the Arabidopsis root mycobiome.</title>
        <authorList>
            <person name="Mesny F."/>
            <person name="Miyauchi S."/>
            <person name="Thiergart T."/>
            <person name="Pickel B."/>
            <person name="Atanasova L."/>
            <person name="Karlsson M."/>
            <person name="Huettel B."/>
            <person name="Barry K.W."/>
            <person name="Haridas S."/>
            <person name="Chen C."/>
            <person name="Bauer D."/>
            <person name="Andreopoulos W."/>
            <person name="Pangilinan J."/>
            <person name="LaButti K."/>
            <person name="Riley R."/>
            <person name="Lipzen A."/>
            <person name="Clum A."/>
            <person name="Drula E."/>
            <person name="Henrissat B."/>
            <person name="Kohler A."/>
            <person name="Grigoriev I.V."/>
            <person name="Martin F.M."/>
            <person name="Hacquard S."/>
        </authorList>
    </citation>
    <scope>NUCLEOTIDE SEQUENCE</scope>
    <source>
        <strain evidence="2">FSSC 5 MPI-SDFR-AT-0091</strain>
    </source>
</reference>
<dbReference type="AlphaFoldDB" id="A0A9P9H628"/>
<name>A0A9P9H628_FUSSL</name>
<evidence type="ECO:0000313" key="2">
    <source>
        <dbReference type="EMBL" id="KAH7250462.1"/>
    </source>
</evidence>
<evidence type="ECO:0000313" key="3">
    <source>
        <dbReference type="Proteomes" id="UP000736672"/>
    </source>
</evidence>
<dbReference type="EMBL" id="JAGTJS010000012">
    <property type="protein sequence ID" value="KAH7250462.1"/>
    <property type="molecule type" value="Genomic_DNA"/>
</dbReference>
<accession>A0A9P9H628</accession>
<comment type="caution">
    <text evidence="2">The sequence shown here is derived from an EMBL/GenBank/DDBJ whole genome shotgun (WGS) entry which is preliminary data.</text>
</comment>
<protein>
    <submittedName>
        <fullName evidence="2">Uncharacterized protein</fullName>
    </submittedName>
</protein>
<feature type="chain" id="PRO_5040384337" evidence="1">
    <location>
        <begin position="24"/>
        <end position="101"/>
    </location>
</feature>